<evidence type="ECO:0000256" key="1">
    <source>
        <dbReference type="ARBA" id="ARBA00022443"/>
    </source>
</evidence>
<protein>
    <submittedName>
        <fullName evidence="5">CYFA0S01e14246g1_1</fullName>
    </submittedName>
</protein>
<dbReference type="InterPro" id="IPR036871">
    <property type="entry name" value="PX_dom_sf"/>
</dbReference>
<sequence length="598" mass="66441">MLRLTRSKSFKDLKISAPLSPPPPLPTPDKFEEFSQPHQPARIASMVSSSSKNSNSSSSNVPRSNPHNSVILITKFDFKAENRHELSVGVGEALKLIERKGNGWILVKPIGRISDPGLIPASYVKIVRMSKERPNSKSDEKWLSQSDSPVPELPSHLMNVGKKPSLTGVGSQDSPTMVGRAASTSSSANSSLMSSPRERDNTKYSSVDTSSYAECSGSGTCQDNTYFTFQAPYDVSLPPSPSSPVSMSHHAVPISGLVRNANSFNGRYWYRVDITMSDGKKRYLCRYYQDFYKLHCTIIEQLIANVKHGEDEQDLIDQLPALPDPIARPDLTTLSNILLQRCQGLNVYIFKIVRNKPELNYGNVLTDWVKPRLGDLELGPDTQLSNDSIEALLKPISANVNKSSLKTQLTIQTSVTPPLPAPEAPKYYHPSARSASTSSIASFQSSPNSPKVWQSPTMAQSPVFRNERSLSTTTIPEGKEVQQDWMTTPTEPLTIGKPKKRNVSCSSLSEVPENQTVKVKIYYNDDIFALKFEKEHTGILDVKKSIAKRLECEIDALRLYYKNPVKNYFSPLVDDTDVTSAFEMLKASVKVHIWDNKI</sequence>
<dbReference type="GO" id="GO:0030674">
    <property type="term" value="F:protein-macromolecule adaptor activity"/>
    <property type="evidence" value="ECO:0007669"/>
    <property type="project" value="TreeGrafter"/>
</dbReference>
<dbReference type="GO" id="GO:0035091">
    <property type="term" value="F:phosphatidylinositol binding"/>
    <property type="evidence" value="ECO:0007669"/>
    <property type="project" value="InterPro"/>
</dbReference>
<dbReference type="EMBL" id="LK052886">
    <property type="protein sequence ID" value="CDR37654.1"/>
    <property type="molecule type" value="Genomic_DNA"/>
</dbReference>
<dbReference type="CDD" id="cd05992">
    <property type="entry name" value="PB1"/>
    <property type="match status" value="1"/>
</dbReference>
<dbReference type="Gene3D" id="3.30.1520.10">
    <property type="entry name" value="Phox-like domain"/>
    <property type="match status" value="1"/>
</dbReference>
<feature type="region of interest" description="Disordered" evidence="3">
    <location>
        <begin position="1"/>
        <end position="66"/>
    </location>
</feature>
<feature type="domain" description="SH3" evidence="4">
    <location>
        <begin position="70"/>
        <end position="128"/>
    </location>
</feature>
<dbReference type="InterPro" id="IPR051228">
    <property type="entry name" value="NADPH_Oxidase/PX-Domain"/>
</dbReference>
<feature type="compositionally biased region" description="Polar residues" evidence="3">
    <location>
        <begin position="447"/>
        <end position="459"/>
    </location>
</feature>
<accession>A0A061ASE3</accession>
<organism evidence="5">
    <name type="scientific">Cyberlindnera fabianii</name>
    <name type="common">Yeast</name>
    <name type="synonym">Hansenula fabianii</name>
    <dbReference type="NCBI Taxonomy" id="36022"/>
    <lineage>
        <taxon>Eukaryota</taxon>
        <taxon>Fungi</taxon>
        <taxon>Dikarya</taxon>
        <taxon>Ascomycota</taxon>
        <taxon>Saccharomycotina</taxon>
        <taxon>Saccharomycetes</taxon>
        <taxon>Phaffomycetales</taxon>
        <taxon>Phaffomycetaceae</taxon>
        <taxon>Cyberlindnera</taxon>
    </lineage>
</organism>
<evidence type="ECO:0000313" key="5">
    <source>
        <dbReference type="EMBL" id="CDR37654.1"/>
    </source>
</evidence>
<dbReference type="InterPro" id="IPR001452">
    <property type="entry name" value="SH3_domain"/>
</dbReference>
<reference evidence="5" key="1">
    <citation type="journal article" date="2014" name="Genome Announc.">
        <title>Genome sequence of the yeast Cyberlindnera fabianii (Hansenula fabianii).</title>
        <authorList>
            <person name="Freel K.C."/>
            <person name="Sarilar V."/>
            <person name="Neuveglise C."/>
            <person name="Devillers H."/>
            <person name="Friedrich A."/>
            <person name="Schacherer J."/>
        </authorList>
    </citation>
    <scope>NUCLEOTIDE SEQUENCE</scope>
    <source>
        <strain evidence="5">YJS4271</strain>
    </source>
</reference>
<keyword evidence="1" id="KW-0728">SH3 domain</keyword>
<evidence type="ECO:0000256" key="3">
    <source>
        <dbReference type="SAM" id="MobiDB-lite"/>
    </source>
</evidence>
<keyword evidence="2" id="KW-0677">Repeat</keyword>
<dbReference type="CDD" id="cd06890">
    <property type="entry name" value="PX_Bem1p"/>
    <property type="match status" value="1"/>
</dbReference>
<dbReference type="GO" id="GO:0000747">
    <property type="term" value="P:conjugation with cellular fusion"/>
    <property type="evidence" value="ECO:0007669"/>
    <property type="project" value="TreeGrafter"/>
</dbReference>
<dbReference type="SUPFAM" id="SSF50044">
    <property type="entry name" value="SH3-domain"/>
    <property type="match status" value="1"/>
</dbReference>
<dbReference type="Pfam" id="PF00018">
    <property type="entry name" value="SH3_1"/>
    <property type="match status" value="1"/>
</dbReference>
<proteinExistence type="predicted"/>
<dbReference type="AlphaFoldDB" id="A0A061ASE3"/>
<name>A0A061ASE3_CYBFA</name>
<dbReference type="GO" id="GO:0005737">
    <property type="term" value="C:cytoplasm"/>
    <property type="evidence" value="ECO:0007669"/>
    <property type="project" value="TreeGrafter"/>
</dbReference>
<dbReference type="Gene3D" id="2.30.30.40">
    <property type="entry name" value="SH3 Domains"/>
    <property type="match status" value="1"/>
</dbReference>
<dbReference type="SUPFAM" id="SSF54277">
    <property type="entry name" value="CAD &amp; PB1 domains"/>
    <property type="match status" value="1"/>
</dbReference>
<feature type="compositionally biased region" description="Low complexity" evidence="3">
    <location>
        <begin position="181"/>
        <end position="195"/>
    </location>
</feature>
<dbReference type="InterPro" id="IPR036028">
    <property type="entry name" value="SH3-like_dom_sf"/>
</dbReference>
<dbReference type="VEuPathDB" id="FungiDB:BON22_0221"/>
<gene>
    <name evidence="5" type="ORF">CYFA0S_01e14246g</name>
</gene>
<dbReference type="SUPFAM" id="SSF64268">
    <property type="entry name" value="PX domain"/>
    <property type="match status" value="1"/>
</dbReference>
<dbReference type="PANTHER" id="PTHR15706">
    <property type="entry name" value="SH3 MULTIPLE DOMAIN"/>
    <property type="match status" value="1"/>
</dbReference>
<dbReference type="InterPro" id="IPR035550">
    <property type="entry name" value="Bem1/Scd2_PX"/>
</dbReference>
<dbReference type="OrthoDB" id="548867at2759"/>
<evidence type="ECO:0000259" key="4">
    <source>
        <dbReference type="SMART" id="SM00326"/>
    </source>
</evidence>
<dbReference type="Gene3D" id="3.10.20.90">
    <property type="entry name" value="Phosphatidylinositol 3-kinase Catalytic Subunit, Chain A, domain 1"/>
    <property type="match status" value="1"/>
</dbReference>
<dbReference type="PhylomeDB" id="A0A061ASE3"/>
<dbReference type="SMART" id="SM00326">
    <property type="entry name" value="SH3"/>
    <property type="match status" value="1"/>
</dbReference>
<dbReference type="PANTHER" id="PTHR15706:SF2">
    <property type="entry name" value="SH3 AND PX DOMAIN-CONTAINING PROTEIN 2A"/>
    <property type="match status" value="1"/>
</dbReference>
<feature type="compositionally biased region" description="Low complexity" evidence="3">
    <location>
        <begin position="45"/>
        <end position="66"/>
    </location>
</feature>
<feature type="region of interest" description="Disordered" evidence="3">
    <location>
        <begin position="440"/>
        <end position="459"/>
    </location>
</feature>
<feature type="region of interest" description="Disordered" evidence="3">
    <location>
        <begin position="134"/>
        <end position="205"/>
    </location>
</feature>
<dbReference type="GO" id="GO:0043332">
    <property type="term" value="C:mating projection tip"/>
    <property type="evidence" value="ECO:0007669"/>
    <property type="project" value="TreeGrafter"/>
</dbReference>
<evidence type="ECO:0000256" key="2">
    <source>
        <dbReference type="ARBA" id="ARBA00022737"/>
    </source>
</evidence>